<feature type="transmembrane region" description="Helical" evidence="4">
    <location>
        <begin position="90"/>
        <end position="109"/>
    </location>
</feature>
<evidence type="ECO:0000256" key="3">
    <source>
        <dbReference type="ARBA" id="ARBA00022833"/>
    </source>
</evidence>
<keyword evidence="4" id="KW-0472">Membrane</keyword>
<dbReference type="SUPFAM" id="SSF57850">
    <property type="entry name" value="RING/U-box"/>
    <property type="match status" value="1"/>
</dbReference>
<feature type="transmembrane region" description="Helical" evidence="4">
    <location>
        <begin position="169"/>
        <end position="190"/>
    </location>
</feature>
<dbReference type="GO" id="GO:0008270">
    <property type="term" value="F:zinc ion binding"/>
    <property type="evidence" value="ECO:0007669"/>
    <property type="project" value="UniProtKB-KW"/>
</dbReference>
<keyword evidence="3" id="KW-0862">Zinc</keyword>
<feature type="transmembrane region" description="Helical" evidence="4">
    <location>
        <begin position="140"/>
        <end position="157"/>
    </location>
</feature>
<dbReference type="Gene3D" id="3.30.40.10">
    <property type="entry name" value="Zinc/RING finger domain, C3HC4 (zinc finger)"/>
    <property type="match status" value="1"/>
</dbReference>
<accession>A0A6C0HWG6</accession>
<dbReference type="SMART" id="SM00184">
    <property type="entry name" value="RING"/>
    <property type="match status" value="1"/>
</dbReference>
<name>A0A6C0HWG6_9ZZZZ</name>
<proteinExistence type="predicted"/>
<evidence type="ECO:0000313" key="6">
    <source>
        <dbReference type="EMBL" id="QHT84760.1"/>
    </source>
</evidence>
<evidence type="ECO:0000259" key="5">
    <source>
        <dbReference type="PROSITE" id="PS50089"/>
    </source>
</evidence>
<keyword evidence="1" id="KW-0479">Metal-binding</keyword>
<feature type="transmembrane region" description="Helical" evidence="4">
    <location>
        <begin position="210"/>
        <end position="232"/>
    </location>
</feature>
<sequence length="238" mass="27761">MLNTVNDDNISLKSLDNSYCSVCLSSLINDISKLSCNHSFHEKCINEWLKEKNTCPLCRSSIIRPNLDVLPIINNIRRHNNNQRYNYKKFLTLILTILILFNFCSNFYLDYHISKSNNHTSDLLIKNITLVTIKPDNERSVASLFILDMFYVMIYYYASSYIIVCKSNFCSVATISISCIINIGMHQMYIVDVFNRFENDIYEFSEKFKYNFIVSVILYGSSLFLKTVLLIIHVKINN</sequence>
<dbReference type="EMBL" id="MN740026">
    <property type="protein sequence ID" value="QHT84760.1"/>
    <property type="molecule type" value="Genomic_DNA"/>
</dbReference>
<keyword evidence="4" id="KW-0812">Transmembrane</keyword>
<dbReference type="GO" id="GO:0061630">
    <property type="term" value="F:ubiquitin protein ligase activity"/>
    <property type="evidence" value="ECO:0007669"/>
    <property type="project" value="TreeGrafter"/>
</dbReference>
<dbReference type="PROSITE" id="PS50089">
    <property type="entry name" value="ZF_RING_2"/>
    <property type="match status" value="1"/>
</dbReference>
<dbReference type="GO" id="GO:0016567">
    <property type="term" value="P:protein ubiquitination"/>
    <property type="evidence" value="ECO:0007669"/>
    <property type="project" value="TreeGrafter"/>
</dbReference>
<dbReference type="InterPro" id="IPR013083">
    <property type="entry name" value="Znf_RING/FYVE/PHD"/>
</dbReference>
<keyword evidence="2" id="KW-0863">Zinc-finger</keyword>
<feature type="domain" description="RING-type" evidence="5">
    <location>
        <begin position="20"/>
        <end position="59"/>
    </location>
</feature>
<organism evidence="6">
    <name type="scientific">viral metagenome</name>
    <dbReference type="NCBI Taxonomy" id="1070528"/>
    <lineage>
        <taxon>unclassified sequences</taxon>
        <taxon>metagenomes</taxon>
        <taxon>organismal metagenomes</taxon>
    </lineage>
</organism>
<dbReference type="InterPro" id="IPR001841">
    <property type="entry name" value="Znf_RING"/>
</dbReference>
<dbReference type="AlphaFoldDB" id="A0A6C0HWG6"/>
<protein>
    <recommendedName>
        <fullName evidence="5">RING-type domain-containing protein</fullName>
    </recommendedName>
</protein>
<dbReference type="PANTHER" id="PTHR45969:SF69">
    <property type="entry name" value="FINGER DOMAIN PROTEIN, PUTATIVE (AFU_ORTHOLOGUE AFUA_3G12190)-RELATED"/>
    <property type="match status" value="1"/>
</dbReference>
<evidence type="ECO:0000256" key="4">
    <source>
        <dbReference type="SAM" id="Phobius"/>
    </source>
</evidence>
<keyword evidence="4" id="KW-1133">Transmembrane helix</keyword>
<reference evidence="6" key="1">
    <citation type="journal article" date="2020" name="Nature">
        <title>Giant virus diversity and host interactions through global metagenomics.</title>
        <authorList>
            <person name="Schulz F."/>
            <person name="Roux S."/>
            <person name="Paez-Espino D."/>
            <person name="Jungbluth S."/>
            <person name="Walsh D.A."/>
            <person name="Denef V.J."/>
            <person name="McMahon K.D."/>
            <person name="Konstantinidis K.T."/>
            <person name="Eloe-Fadrosh E.A."/>
            <person name="Kyrpides N.C."/>
            <person name="Woyke T."/>
        </authorList>
    </citation>
    <scope>NUCLEOTIDE SEQUENCE</scope>
    <source>
        <strain evidence="6">GVMAG-M-3300023184-177</strain>
    </source>
</reference>
<dbReference type="Pfam" id="PF13639">
    <property type="entry name" value="zf-RING_2"/>
    <property type="match status" value="1"/>
</dbReference>
<evidence type="ECO:0000256" key="2">
    <source>
        <dbReference type="ARBA" id="ARBA00022771"/>
    </source>
</evidence>
<dbReference type="PANTHER" id="PTHR45969">
    <property type="entry name" value="RING ZINC FINGER PROTEIN-RELATED"/>
    <property type="match status" value="1"/>
</dbReference>
<evidence type="ECO:0000256" key="1">
    <source>
        <dbReference type="ARBA" id="ARBA00022723"/>
    </source>
</evidence>